<keyword evidence="5 13" id="KW-0812">Transmembrane</keyword>
<comment type="subcellular location">
    <subcellularLocation>
        <location evidence="2">Cytoplasm</location>
        <location evidence="2">Perinuclear region</location>
    </subcellularLocation>
    <subcellularLocation>
        <location evidence="1">Lysosome membrane</location>
        <topology evidence="1">Multi-pass membrane protein</topology>
    </subcellularLocation>
</comment>
<evidence type="ECO:0000256" key="5">
    <source>
        <dbReference type="ARBA" id="ARBA00022692"/>
    </source>
</evidence>
<keyword evidence="7 13" id="KW-0472">Membrane</keyword>
<name>A0A8V0ZN79_CHICK</name>
<dbReference type="AlphaFoldDB" id="A0A8V0ZN79"/>
<accession>A0A8V0ZN79</accession>
<dbReference type="InterPro" id="IPR019317">
    <property type="entry name" value="BRI3"/>
</dbReference>
<reference evidence="14" key="3">
    <citation type="submission" date="2025-09" db="UniProtKB">
        <authorList>
            <consortium name="Ensembl"/>
        </authorList>
    </citation>
    <scope>IDENTIFICATION</scope>
    <source>
        <strain evidence="14">broiler</strain>
    </source>
</reference>
<dbReference type="PANTHER" id="PTHR13551:SF1">
    <property type="entry name" value="MEMBRANE PROTEIN BRI3"/>
    <property type="match status" value="1"/>
</dbReference>
<feature type="transmembrane region" description="Helical" evidence="13">
    <location>
        <begin position="222"/>
        <end position="241"/>
    </location>
</feature>
<keyword evidence="4" id="KW-0963">Cytoplasm</keyword>
<evidence type="ECO:0000256" key="11">
    <source>
        <dbReference type="ARBA" id="ARBA00046593"/>
    </source>
</evidence>
<proteinExistence type="inferred from homology"/>
<comment type="subunit">
    <text evidence="11">Interacts with BRI3BP. Interacts with MGAT1 and IFITM3.</text>
</comment>
<dbReference type="GeneTree" id="ENSGT00990000204962"/>
<feature type="region of interest" description="Disordered" evidence="12">
    <location>
        <begin position="1"/>
        <end position="57"/>
    </location>
</feature>
<organism evidence="14 15">
    <name type="scientific">Gallus gallus</name>
    <name type="common">Chicken</name>
    <dbReference type="NCBI Taxonomy" id="9031"/>
    <lineage>
        <taxon>Eukaryota</taxon>
        <taxon>Metazoa</taxon>
        <taxon>Chordata</taxon>
        <taxon>Craniata</taxon>
        <taxon>Vertebrata</taxon>
        <taxon>Euteleostomi</taxon>
        <taxon>Archelosauria</taxon>
        <taxon>Archosauria</taxon>
        <taxon>Dinosauria</taxon>
        <taxon>Saurischia</taxon>
        <taxon>Theropoda</taxon>
        <taxon>Coelurosauria</taxon>
        <taxon>Aves</taxon>
        <taxon>Neognathae</taxon>
        <taxon>Galloanserae</taxon>
        <taxon>Galliformes</taxon>
        <taxon>Phasianidae</taxon>
        <taxon>Phasianinae</taxon>
        <taxon>Gallus</taxon>
    </lineage>
</organism>
<protein>
    <recommendedName>
        <fullName evidence="9">Membrane protein BRI3</fullName>
    </recommendedName>
    <alternativeName>
        <fullName evidence="10">Brain protein I3</fullName>
    </alternativeName>
</protein>
<evidence type="ECO:0000256" key="12">
    <source>
        <dbReference type="SAM" id="MobiDB-lite"/>
    </source>
</evidence>
<evidence type="ECO:0000256" key="1">
    <source>
        <dbReference type="ARBA" id="ARBA00004155"/>
    </source>
</evidence>
<evidence type="ECO:0000256" key="8">
    <source>
        <dbReference type="ARBA" id="ARBA00023228"/>
    </source>
</evidence>
<dbReference type="PANTHER" id="PTHR13551">
    <property type="entry name" value="BRAIN PROTEIN I3"/>
    <property type="match status" value="1"/>
</dbReference>
<dbReference type="Proteomes" id="UP000000539">
    <property type="component" value="Chromosome 14"/>
</dbReference>
<reference evidence="14" key="1">
    <citation type="submission" date="2020-11" db="EMBL/GenBank/DDBJ databases">
        <title>Gallus gallus (Chicken) genome, bGalGal1, GRCg7b, maternal haplotype autosomes + Z &amp; W.</title>
        <authorList>
            <person name="Warren W."/>
            <person name="Formenti G."/>
            <person name="Fedrigo O."/>
            <person name="Haase B."/>
            <person name="Mountcastle J."/>
            <person name="Balacco J."/>
            <person name="Tracey A."/>
            <person name="Schneider V."/>
            <person name="Okimoto R."/>
            <person name="Cheng H."/>
            <person name="Hawken R."/>
            <person name="Howe K."/>
            <person name="Jarvis E.D."/>
        </authorList>
    </citation>
    <scope>NUCLEOTIDE SEQUENCE [LARGE SCALE GENOMIC DNA]</scope>
    <source>
        <strain evidence="14">Broiler</strain>
    </source>
</reference>
<gene>
    <name evidence="14" type="primary">BRI3</name>
</gene>
<evidence type="ECO:0000256" key="10">
    <source>
        <dbReference type="ARBA" id="ARBA00035449"/>
    </source>
</evidence>
<keyword evidence="15" id="KW-1185">Reference proteome</keyword>
<sequence>RPPSRGGAQGRGRPPPGAAPPSPARRAAASGELAPPPPPSSGAPGRGGGRRPASWAPRRGRRFLLAVAAPLRAQHGQQAAAAGAAARLQPRRAGRGLRLRAEQLRRHPRPAARLPAAPAVPLPGRRGCRRICCSSTDVAAELLEHIHHHSAACCHHFCSSSWRLSCLQPPLKSEVKDSANAVARMGHCSEICTCFMGLVSVGDSCRVLSVRVGVLEDTFTCLGVLCAIVFFPIGILFCLALRQRRCPNCGAAFG</sequence>
<comment type="similarity">
    <text evidence="3">Belongs to the BRI3 family.</text>
</comment>
<dbReference type="GO" id="GO:0048471">
    <property type="term" value="C:perinuclear region of cytoplasm"/>
    <property type="evidence" value="ECO:0007669"/>
    <property type="project" value="UniProtKB-SubCell"/>
</dbReference>
<evidence type="ECO:0000256" key="2">
    <source>
        <dbReference type="ARBA" id="ARBA00004556"/>
    </source>
</evidence>
<evidence type="ECO:0000256" key="7">
    <source>
        <dbReference type="ARBA" id="ARBA00023136"/>
    </source>
</evidence>
<dbReference type="Ensembl" id="ENSGALT00010053561.1">
    <property type="protein sequence ID" value="ENSGALP00010032274.1"/>
    <property type="gene ID" value="ENSGALG00010022034.1"/>
</dbReference>
<dbReference type="GO" id="GO:0005765">
    <property type="term" value="C:lysosomal membrane"/>
    <property type="evidence" value="ECO:0007669"/>
    <property type="project" value="UniProtKB-SubCell"/>
</dbReference>
<evidence type="ECO:0000313" key="15">
    <source>
        <dbReference type="Proteomes" id="UP000000539"/>
    </source>
</evidence>
<dbReference type="OrthoDB" id="2564984at2759"/>
<evidence type="ECO:0000256" key="4">
    <source>
        <dbReference type="ARBA" id="ARBA00022490"/>
    </source>
</evidence>
<reference evidence="14" key="2">
    <citation type="submission" date="2025-08" db="UniProtKB">
        <authorList>
            <consortium name="Ensembl"/>
        </authorList>
    </citation>
    <scope>IDENTIFICATION</scope>
    <source>
        <strain evidence="14">broiler</strain>
    </source>
</reference>
<evidence type="ECO:0000256" key="13">
    <source>
        <dbReference type="SAM" id="Phobius"/>
    </source>
</evidence>
<evidence type="ECO:0000256" key="6">
    <source>
        <dbReference type="ARBA" id="ARBA00022989"/>
    </source>
</evidence>
<keyword evidence="8" id="KW-0458">Lysosome</keyword>
<evidence type="ECO:0000313" key="14">
    <source>
        <dbReference type="Ensembl" id="ENSGALP00010032274.1"/>
    </source>
</evidence>
<evidence type="ECO:0000256" key="9">
    <source>
        <dbReference type="ARBA" id="ARBA00035284"/>
    </source>
</evidence>
<evidence type="ECO:0000256" key="3">
    <source>
        <dbReference type="ARBA" id="ARBA00008090"/>
    </source>
</evidence>
<feature type="compositionally biased region" description="Pro residues" evidence="12">
    <location>
        <begin position="13"/>
        <end position="23"/>
    </location>
</feature>
<dbReference type="FunCoup" id="A0A8V0ZN79">
    <property type="interactions" value="464"/>
</dbReference>
<feature type="compositionally biased region" description="Low complexity" evidence="12">
    <location>
        <begin position="24"/>
        <end position="33"/>
    </location>
</feature>
<keyword evidence="6 13" id="KW-1133">Transmembrane helix</keyword>
<dbReference type="Pfam" id="PF10164">
    <property type="entry name" value="BRI3"/>
    <property type="match status" value="1"/>
</dbReference>